<dbReference type="Pfam" id="PF02803">
    <property type="entry name" value="Thiolase_C"/>
    <property type="match status" value="1"/>
</dbReference>
<keyword evidence="15" id="KW-1185">Reference proteome</keyword>
<dbReference type="RefSeq" id="WP_103127805.1">
    <property type="nucleotide sequence ID" value="NZ_BFAG01000001.1"/>
</dbReference>
<feature type="active site" description="Proton acceptor" evidence="10">
    <location>
        <position position="349"/>
    </location>
</feature>
<name>A0A2I9CRT5_9DEIO</name>
<evidence type="ECO:0000256" key="11">
    <source>
        <dbReference type="RuleBase" id="RU003557"/>
    </source>
</evidence>
<sequence length="393" mass="41630">MPEAVIVSTARTPIGKAYRGYLNDTHGSDMGAHVVTHALQRAGVDPSEVEDVIMGAGNPEGATGSNIARQIALRAGMPVTVSGVTVNRFCSSGLNTIALAANHIMAGQGEIIVAGGLESISLTQNEHANKYRLKGEWLVEHKPAIYMPMLETAEIVGARYKISRQAQDEYAYSSQMRTAAAQQEGRLDQEIVPFTATMKVQNKETGEISTREVTLTRDEGNRPDTTMEGLAGLKPVIEGGCVTAGNASQLSDGASACVVMSDEVARDRGLTPLGIFRGFAVAGCEPDEMGIGPVFAVPKLLKRHGLKIGDIGLWELNEAFAVQGIYCRDRLGIDPEIYNVDGGSISVGHPYGMSGSRLTGHALIEGKRRGLKYVVVTMCVGGGMGAAGLFEIV</sequence>
<dbReference type="GO" id="GO:0006635">
    <property type="term" value="P:fatty acid beta-oxidation"/>
    <property type="evidence" value="ECO:0007669"/>
    <property type="project" value="TreeGrafter"/>
</dbReference>
<dbReference type="Gene3D" id="3.40.47.10">
    <property type="match status" value="1"/>
</dbReference>
<dbReference type="PROSITE" id="PS00737">
    <property type="entry name" value="THIOLASE_2"/>
    <property type="match status" value="1"/>
</dbReference>
<dbReference type="InterPro" id="IPR020613">
    <property type="entry name" value="Thiolase_CS"/>
</dbReference>
<dbReference type="PROSITE" id="PS00098">
    <property type="entry name" value="THIOLASE_1"/>
    <property type="match status" value="1"/>
</dbReference>
<evidence type="ECO:0000256" key="4">
    <source>
        <dbReference type="ARBA" id="ARBA00022679"/>
    </source>
</evidence>
<dbReference type="InterPro" id="IPR020616">
    <property type="entry name" value="Thiolase_N"/>
</dbReference>
<dbReference type="NCBIfam" id="TIGR01930">
    <property type="entry name" value="AcCoA-C-Actrans"/>
    <property type="match status" value="1"/>
</dbReference>
<dbReference type="GO" id="GO:0003988">
    <property type="term" value="F:acetyl-CoA C-acyltransferase activity"/>
    <property type="evidence" value="ECO:0007669"/>
    <property type="project" value="TreeGrafter"/>
</dbReference>
<comment type="pathway">
    <text evidence="2">Lipid metabolism.</text>
</comment>
<evidence type="ECO:0000256" key="5">
    <source>
        <dbReference type="ARBA" id="ARBA00022832"/>
    </source>
</evidence>
<keyword evidence="5" id="KW-0276">Fatty acid metabolism</keyword>
<proteinExistence type="inferred from homology"/>
<evidence type="ECO:0000256" key="9">
    <source>
        <dbReference type="ARBA" id="ARBA00023315"/>
    </source>
</evidence>
<dbReference type="Pfam" id="PF00108">
    <property type="entry name" value="Thiolase_N"/>
    <property type="match status" value="1"/>
</dbReference>
<evidence type="ECO:0000256" key="2">
    <source>
        <dbReference type="ARBA" id="ARBA00005189"/>
    </source>
</evidence>
<dbReference type="GO" id="GO:0005737">
    <property type="term" value="C:cytoplasm"/>
    <property type="evidence" value="ECO:0007669"/>
    <property type="project" value="UniProtKB-ARBA"/>
</dbReference>
<evidence type="ECO:0000256" key="10">
    <source>
        <dbReference type="PIRSR" id="PIRSR000429-1"/>
    </source>
</evidence>
<dbReference type="EMBL" id="BFAG01000001">
    <property type="protein sequence ID" value="GBF04254.1"/>
    <property type="molecule type" value="Genomic_DNA"/>
</dbReference>
<keyword evidence="6" id="KW-0809">Transit peptide</keyword>
<evidence type="ECO:0000313" key="15">
    <source>
        <dbReference type="Proteomes" id="UP000236569"/>
    </source>
</evidence>
<accession>A0A2I9CRT5</accession>
<evidence type="ECO:0000313" key="14">
    <source>
        <dbReference type="EMBL" id="GBF04254.1"/>
    </source>
</evidence>
<dbReference type="InterPro" id="IPR020617">
    <property type="entry name" value="Thiolase_C"/>
</dbReference>
<evidence type="ECO:0000256" key="6">
    <source>
        <dbReference type="ARBA" id="ARBA00022946"/>
    </source>
</evidence>
<dbReference type="PANTHER" id="PTHR43853">
    <property type="entry name" value="3-KETOACYL-COA THIOLASE, PEROXISOMAL"/>
    <property type="match status" value="1"/>
</dbReference>
<evidence type="ECO:0000256" key="3">
    <source>
        <dbReference type="ARBA" id="ARBA00010982"/>
    </source>
</evidence>
<evidence type="ECO:0000256" key="7">
    <source>
        <dbReference type="ARBA" id="ARBA00023098"/>
    </source>
</evidence>
<feature type="active site" description="Proton acceptor" evidence="10">
    <location>
        <position position="379"/>
    </location>
</feature>
<protein>
    <submittedName>
        <fullName evidence="14">Acetyl-CoA acetyltransferase, fadA</fullName>
    </submittedName>
</protein>
<dbReference type="InterPro" id="IPR050215">
    <property type="entry name" value="Thiolase-like_sf_Thiolase"/>
</dbReference>
<reference evidence="15" key="1">
    <citation type="submission" date="2018-01" db="EMBL/GenBank/DDBJ databases">
        <title>Draft Genome Sequence of the Radioresistant Bacterium Deinococcus aerius TR0125, Isolated from the Higher Atmosphere above Japan.</title>
        <authorList>
            <person name="Satoh K."/>
            <person name="Arai H."/>
            <person name="Sanzen T."/>
            <person name="Kawaguchi Y."/>
            <person name="Hayashi H."/>
            <person name="Yokobori S."/>
            <person name="Yamagishi A."/>
            <person name="Oono Y."/>
            <person name="Narumi I."/>
        </authorList>
    </citation>
    <scope>NUCLEOTIDE SEQUENCE [LARGE SCALE GENOMIC DNA]</scope>
    <source>
        <strain evidence="15">TR0125</strain>
    </source>
</reference>
<evidence type="ECO:0000259" key="12">
    <source>
        <dbReference type="Pfam" id="PF00108"/>
    </source>
</evidence>
<comment type="similarity">
    <text evidence="3 11">Belongs to the thiolase-like superfamily. Thiolase family.</text>
</comment>
<dbReference type="InterPro" id="IPR002155">
    <property type="entry name" value="Thiolase"/>
</dbReference>
<dbReference type="NCBIfam" id="NF005494">
    <property type="entry name" value="PRK07108.1"/>
    <property type="match status" value="1"/>
</dbReference>
<comment type="subcellular location">
    <subcellularLocation>
        <location evidence="1">Peroxisome</location>
    </subcellularLocation>
</comment>
<dbReference type="InterPro" id="IPR016039">
    <property type="entry name" value="Thiolase-like"/>
</dbReference>
<dbReference type="FunFam" id="3.40.47.10:FF:000010">
    <property type="entry name" value="Acetyl-CoA acetyltransferase (Thiolase)"/>
    <property type="match status" value="1"/>
</dbReference>
<evidence type="ECO:0000256" key="8">
    <source>
        <dbReference type="ARBA" id="ARBA00023140"/>
    </source>
</evidence>
<feature type="active site" description="Acyl-thioester intermediate" evidence="10">
    <location>
        <position position="90"/>
    </location>
</feature>
<keyword evidence="4 11" id="KW-0808">Transferase</keyword>
<dbReference type="InterPro" id="IPR020615">
    <property type="entry name" value="Thiolase_acyl_enz_int_AS"/>
</dbReference>
<dbReference type="AlphaFoldDB" id="A0A2I9CRT5"/>
<evidence type="ECO:0000256" key="1">
    <source>
        <dbReference type="ARBA" id="ARBA00004275"/>
    </source>
</evidence>
<keyword evidence="8" id="KW-0576">Peroxisome</keyword>
<evidence type="ECO:0000259" key="13">
    <source>
        <dbReference type="Pfam" id="PF02803"/>
    </source>
</evidence>
<dbReference type="OrthoDB" id="9764892at2"/>
<dbReference type="PANTHER" id="PTHR43853:SF8">
    <property type="entry name" value="3-KETOACYL-COA THIOLASE, PEROXISOMAL"/>
    <property type="match status" value="1"/>
</dbReference>
<organism evidence="14 15">
    <name type="scientific">Deinococcus aerius</name>
    <dbReference type="NCBI Taxonomy" id="200253"/>
    <lineage>
        <taxon>Bacteria</taxon>
        <taxon>Thermotogati</taxon>
        <taxon>Deinococcota</taxon>
        <taxon>Deinococci</taxon>
        <taxon>Deinococcales</taxon>
        <taxon>Deinococcaceae</taxon>
        <taxon>Deinococcus</taxon>
    </lineage>
</organism>
<keyword evidence="7" id="KW-0443">Lipid metabolism</keyword>
<dbReference type="GO" id="GO:0010124">
    <property type="term" value="P:phenylacetate catabolic process"/>
    <property type="evidence" value="ECO:0007669"/>
    <property type="project" value="TreeGrafter"/>
</dbReference>
<gene>
    <name evidence="14" type="ORF">DAERI_010426</name>
</gene>
<dbReference type="SUPFAM" id="SSF53901">
    <property type="entry name" value="Thiolase-like"/>
    <property type="match status" value="2"/>
</dbReference>
<feature type="domain" description="Thiolase N-terminal" evidence="12">
    <location>
        <begin position="5"/>
        <end position="262"/>
    </location>
</feature>
<comment type="caution">
    <text evidence="14">The sequence shown here is derived from an EMBL/GenBank/DDBJ whole genome shotgun (WGS) entry which is preliminary data.</text>
</comment>
<keyword evidence="9 11" id="KW-0012">Acyltransferase</keyword>
<dbReference type="PIRSF" id="PIRSF000429">
    <property type="entry name" value="Ac-CoA_Ac_transf"/>
    <property type="match status" value="1"/>
</dbReference>
<dbReference type="CDD" id="cd00751">
    <property type="entry name" value="thiolase"/>
    <property type="match status" value="1"/>
</dbReference>
<dbReference type="Proteomes" id="UP000236569">
    <property type="component" value="Unassembled WGS sequence"/>
</dbReference>
<feature type="domain" description="Thiolase C-terminal" evidence="13">
    <location>
        <begin position="271"/>
        <end position="391"/>
    </location>
</feature>